<organism evidence="2 3">
    <name type="scientific">Pseudooceanicola nitratireducens</name>
    <dbReference type="NCBI Taxonomy" id="517719"/>
    <lineage>
        <taxon>Bacteria</taxon>
        <taxon>Pseudomonadati</taxon>
        <taxon>Pseudomonadota</taxon>
        <taxon>Alphaproteobacteria</taxon>
        <taxon>Rhodobacterales</taxon>
        <taxon>Paracoccaceae</taxon>
        <taxon>Pseudooceanicola</taxon>
    </lineage>
</organism>
<dbReference type="AlphaFoldDB" id="A0A1I1MD95"/>
<keyword evidence="1" id="KW-0732">Signal</keyword>
<keyword evidence="3" id="KW-1185">Reference proteome</keyword>
<gene>
    <name evidence="2" type="ORF">SAMN05421762_2364</name>
</gene>
<dbReference type="EMBL" id="FOLX01000001">
    <property type="protein sequence ID" value="SFC83334.1"/>
    <property type="molecule type" value="Genomic_DNA"/>
</dbReference>
<proteinExistence type="predicted"/>
<evidence type="ECO:0000313" key="3">
    <source>
        <dbReference type="Proteomes" id="UP000231644"/>
    </source>
</evidence>
<feature type="signal peptide" evidence="1">
    <location>
        <begin position="1"/>
        <end position="28"/>
    </location>
</feature>
<dbReference type="Proteomes" id="UP000231644">
    <property type="component" value="Unassembled WGS sequence"/>
</dbReference>
<dbReference type="RefSeq" id="WP_093447853.1">
    <property type="nucleotide sequence ID" value="NZ_FNZG01000001.1"/>
</dbReference>
<protein>
    <submittedName>
        <fullName evidence="2">Uncharacterized protein</fullName>
    </submittedName>
</protein>
<reference evidence="2 3" key="1">
    <citation type="submission" date="2016-10" db="EMBL/GenBank/DDBJ databases">
        <authorList>
            <person name="de Groot N.N."/>
        </authorList>
    </citation>
    <scope>NUCLEOTIDE SEQUENCE [LARGE SCALE GENOMIC DNA]</scope>
    <source>
        <strain evidence="2 3">DSM 29619</strain>
    </source>
</reference>
<accession>A0A1I1MD95</accession>
<evidence type="ECO:0000256" key="1">
    <source>
        <dbReference type="SAM" id="SignalP"/>
    </source>
</evidence>
<evidence type="ECO:0000313" key="2">
    <source>
        <dbReference type="EMBL" id="SFC83334.1"/>
    </source>
</evidence>
<feature type="chain" id="PRO_5014132823" evidence="1">
    <location>
        <begin position="29"/>
        <end position="252"/>
    </location>
</feature>
<sequence>MTRLTKSLLAGCLTGLSLAASTATPALAEWVPRATHGTDRSERGAQFDSPYMFTRDFAAATLSWGGRVEAPKLDFRTQTAPLDPQYIRHDDCQTAAGSTPRPQMSCAHLTWNDAAIQFDFVIDLEDVKYASNPIVDVTGLSLKKGEAFGGLLDASFSRTYGAFSYTGYVYVSCYADMASVARGLPQDCDTPPDRTERVAVVTAYVPIWMMKRAWNALGGDATWLSVDLERANGIDHHFTYVLTGLADMLFAE</sequence>
<name>A0A1I1MD95_9RHOB</name>